<keyword evidence="5" id="KW-1185">Reference proteome</keyword>
<feature type="region of interest" description="Disordered" evidence="2">
    <location>
        <begin position="38"/>
        <end position="58"/>
    </location>
</feature>
<dbReference type="AlphaFoldDB" id="A0AAV9CYV5"/>
<name>A0AAV9CYV5_ACOCL</name>
<protein>
    <recommendedName>
        <fullName evidence="3">OB domain-containing protein</fullName>
    </recommendedName>
</protein>
<gene>
    <name evidence="4" type="ORF">QJS10_CPA16g00576</name>
</gene>
<feature type="domain" description="OB" evidence="3">
    <location>
        <begin position="111"/>
        <end position="177"/>
    </location>
</feature>
<dbReference type="PANTHER" id="PTHR42918:SF15">
    <property type="entry name" value="LYSINE--TRNA LIGASE, CHLOROPLASTIC_MITOCHONDRIAL"/>
    <property type="match status" value="1"/>
</dbReference>
<dbReference type="GO" id="GO:0000049">
    <property type="term" value="F:tRNA binding"/>
    <property type="evidence" value="ECO:0007669"/>
    <property type="project" value="TreeGrafter"/>
</dbReference>
<reference evidence="4" key="2">
    <citation type="submission" date="2023-06" db="EMBL/GenBank/DDBJ databases">
        <authorList>
            <person name="Ma L."/>
            <person name="Liu K.-W."/>
            <person name="Li Z."/>
            <person name="Hsiao Y.-Y."/>
            <person name="Qi Y."/>
            <person name="Fu T."/>
            <person name="Tang G."/>
            <person name="Zhang D."/>
            <person name="Sun W.-H."/>
            <person name="Liu D.-K."/>
            <person name="Li Y."/>
            <person name="Chen G.-Z."/>
            <person name="Liu X.-D."/>
            <person name="Liao X.-Y."/>
            <person name="Jiang Y.-T."/>
            <person name="Yu X."/>
            <person name="Hao Y."/>
            <person name="Huang J."/>
            <person name="Zhao X.-W."/>
            <person name="Ke S."/>
            <person name="Chen Y.-Y."/>
            <person name="Wu W.-L."/>
            <person name="Hsu J.-L."/>
            <person name="Lin Y.-F."/>
            <person name="Huang M.-D."/>
            <person name="Li C.-Y."/>
            <person name="Huang L."/>
            <person name="Wang Z.-W."/>
            <person name="Zhao X."/>
            <person name="Zhong W.-Y."/>
            <person name="Peng D.-H."/>
            <person name="Ahmad S."/>
            <person name="Lan S."/>
            <person name="Zhang J.-S."/>
            <person name="Tsai W.-C."/>
            <person name="Van De Peer Y."/>
            <person name="Liu Z.-J."/>
        </authorList>
    </citation>
    <scope>NUCLEOTIDE SEQUENCE</scope>
    <source>
        <strain evidence="4">CP</strain>
        <tissue evidence="4">Leaves</tissue>
    </source>
</reference>
<dbReference type="GO" id="GO:0005829">
    <property type="term" value="C:cytosol"/>
    <property type="evidence" value="ECO:0007669"/>
    <property type="project" value="TreeGrafter"/>
</dbReference>
<proteinExistence type="predicted"/>
<keyword evidence="1" id="KW-0547">Nucleotide-binding</keyword>
<reference evidence="4" key="1">
    <citation type="journal article" date="2023" name="Nat. Commun.">
        <title>Diploid and tetraploid genomes of Acorus and the evolution of monocots.</title>
        <authorList>
            <person name="Ma L."/>
            <person name="Liu K.W."/>
            <person name="Li Z."/>
            <person name="Hsiao Y.Y."/>
            <person name="Qi Y."/>
            <person name="Fu T."/>
            <person name="Tang G.D."/>
            <person name="Zhang D."/>
            <person name="Sun W.H."/>
            <person name="Liu D.K."/>
            <person name="Li Y."/>
            <person name="Chen G.Z."/>
            <person name="Liu X.D."/>
            <person name="Liao X.Y."/>
            <person name="Jiang Y.T."/>
            <person name="Yu X."/>
            <person name="Hao Y."/>
            <person name="Huang J."/>
            <person name="Zhao X.W."/>
            <person name="Ke S."/>
            <person name="Chen Y.Y."/>
            <person name="Wu W.L."/>
            <person name="Hsu J.L."/>
            <person name="Lin Y.F."/>
            <person name="Huang M.D."/>
            <person name="Li C.Y."/>
            <person name="Huang L."/>
            <person name="Wang Z.W."/>
            <person name="Zhao X."/>
            <person name="Zhong W.Y."/>
            <person name="Peng D.H."/>
            <person name="Ahmad S."/>
            <person name="Lan S."/>
            <person name="Zhang J.S."/>
            <person name="Tsai W.C."/>
            <person name="Van de Peer Y."/>
            <person name="Liu Z.J."/>
        </authorList>
    </citation>
    <scope>NUCLEOTIDE SEQUENCE</scope>
    <source>
        <strain evidence="4">CP</strain>
    </source>
</reference>
<dbReference type="Gene3D" id="2.40.50.140">
    <property type="entry name" value="Nucleic acid-binding proteins"/>
    <property type="match status" value="1"/>
</dbReference>
<evidence type="ECO:0000313" key="4">
    <source>
        <dbReference type="EMBL" id="KAK1294090.1"/>
    </source>
</evidence>
<evidence type="ECO:0000313" key="5">
    <source>
        <dbReference type="Proteomes" id="UP001180020"/>
    </source>
</evidence>
<dbReference type="Pfam" id="PF01336">
    <property type="entry name" value="tRNA_anti-codon"/>
    <property type="match status" value="1"/>
</dbReference>
<sequence>MEVLKTWRVSSFPFKQFVLHHFPSSFRPSTITRSRTIFAQQQRGRRSNSTTSTNTSDREAVRAIRIKKVEELRSRGYEPYAYSWERTHTAAQLQDVYKDLENGEMRAEDSVSAAGRITGRRAFGKLVFLTLSDDTGNIQLYFEKESLPANQFEQLKKFIDLSDIIGASGSIKRTEKAVIFVNLHALGLSDEDVGFM</sequence>
<comment type="caution">
    <text evidence="4">The sequence shown here is derived from an EMBL/GenBank/DDBJ whole genome shotgun (WGS) entry which is preliminary data.</text>
</comment>
<dbReference type="PANTHER" id="PTHR42918">
    <property type="entry name" value="LYSYL-TRNA SYNTHETASE"/>
    <property type="match status" value="1"/>
</dbReference>
<dbReference type="Proteomes" id="UP001180020">
    <property type="component" value="Unassembled WGS sequence"/>
</dbReference>
<dbReference type="InterPro" id="IPR004365">
    <property type="entry name" value="NA-bd_OB_tRNA"/>
</dbReference>
<organism evidence="4 5">
    <name type="scientific">Acorus calamus</name>
    <name type="common">Sweet flag</name>
    <dbReference type="NCBI Taxonomy" id="4465"/>
    <lineage>
        <taxon>Eukaryota</taxon>
        <taxon>Viridiplantae</taxon>
        <taxon>Streptophyta</taxon>
        <taxon>Embryophyta</taxon>
        <taxon>Tracheophyta</taxon>
        <taxon>Spermatophyta</taxon>
        <taxon>Magnoliopsida</taxon>
        <taxon>Liliopsida</taxon>
        <taxon>Acoraceae</taxon>
        <taxon>Acorus</taxon>
    </lineage>
</organism>
<evidence type="ECO:0000256" key="1">
    <source>
        <dbReference type="ARBA" id="ARBA00022741"/>
    </source>
</evidence>
<accession>A0AAV9CYV5</accession>
<dbReference type="InterPro" id="IPR012340">
    <property type="entry name" value="NA-bd_OB-fold"/>
</dbReference>
<dbReference type="SUPFAM" id="SSF50249">
    <property type="entry name" value="Nucleic acid-binding proteins"/>
    <property type="match status" value="1"/>
</dbReference>
<evidence type="ECO:0000259" key="3">
    <source>
        <dbReference type="Pfam" id="PF01336"/>
    </source>
</evidence>
<dbReference type="GO" id="GO:0004824">
    <property type="term" value="F:lysine-tRNA ligase activity"/>
    <property type="evidence" value="ECO:0007669"/>
    <property type="project" value="TreeGrafter"/>
</dbReference>
<dbReference type="GO" id="GO:0006430">
    <property type="term" value="P:lysyl-tRNA aminoacylation"/>
    <property type="evidence" value="ECO:0007669"/>
    <property type="project" value="TreeGrafter"/>
</dbReference>
<evidence type="ECO:0000256" key="2">
    <source>
        <dbReference type="SAM" id="MobiDB-lite"/>
    </source>
</evidence>
<dbReference type="EMBL" id="JAUJYO010000016">
    <property type="protein sequence ID" value="KAK1294090.1"/>
    <property type="molecule type" value="Genomic_DNA"/>
</dbReference>
<dbReference type="GO" id="GO:0005739">
    <property type="term" value="C:mitochondrion"/>
    <property type="evidence" value="ECO:0007669"/>
    <property type="project" value="TreeGrafter"/>
</dbReference>